<evidence type="ECO:0000313" key="1">
    <source>
        <dbReference type="EMBL" id="KKF35520.1"/>
    </source>
</evidence>
<keyword evidence="2" id="KW-1185">Reference proteome</keyword>
<dbReference type="PANTHER" id="PTHR43313:SF1">
    <property type="entry name" value="3BETA-HYDROXYSTEROID DEHYDROGENASE DHS-16"/>
    <property type="match status" value="1"/>
</dbReference>
<evidence type="ECO:0000313" key="2">
    <source>
        <dbReference type="Proteomes" id="UP000033924"/>
    </source>
</evidence>
<name>A0A0M2K820_9GAMM</name>
<dbReference type="RefSeq" id="WP_016192226.1">
    <property type="nucleotide sequence ID" value="NZ_CP089932.1"/>
</dbReference>
<dbReference type="PANTHER" id="PTHR43313">
    <property type="entry name" value="SHORT-CHAIN DEHYDROGENASE/REDUCTASE FAMILY 9C"/>
    <property type="match status" value="1"/>
</dbReference>
<dbReference type="STRING" id="65700.SY86_08910"/>
<dbReference type="GO" id="GO:0008202">
    <property type="term" value="P:steroid metabolic process"/>
    <property type="evidence" value="ECO:0007669"/>
    <property type="project" value="TreeGrafter"/>
</dbReference>
<dbReference type="Gene3D" id="3.40.50.720">
    <property type="entry name" value="NAD(P)-binding Rossmann-like Domain"/>
    <property type="match status" value="1"/>
</dbReference>
<dbReference type="GO" id="GO:0016491">
    <property type="term" value="F:oxidoreductase activity"/>
    <property type="evidence" value="ECO:0007669"/>
    <property type="project" value="TreeGrafter"/>
</dbReference>
<dbReference type="EMBL" id="JXNU01000003">
    <property type="protein sequence ID" value="KKF35520.1"/>
    <property type="molecule type" value="Genomic_DNA"/>
</dbReference>
<protein>
    <submittedName>
        <fullName evidence="1">Oxidoreductase</fullName>
    </submittedName>
</protein>
<dbReference type="InterPro" id="IPR020904">
    <property type="entry name" value="Sc_DH/Rdtase_CS"/>
</dbReference>
<dbReference type="CDD" id="cd05374">
    <property type="entry name" value="17beta-HSD-like_SDR_c"/>
    <property type="match status" value="1"/>
</dbReference>
<gene>
    <name evidence="1" type="ORF">SY86_08910</name>
</gene>
<dbReference type="Proteomes" id="UP000033924">
    <property type="component" value="Unassembled WGS sequence"/>
</dbReference>
<dbReference type="InterPro" id="IPR036291">
    <property type="entry name" value="NAD(P)-bd_dom_sf"/>
</dbReference>
<proteinExistence type="predicted"/>
<dbReference type="SUPFAM" id="SSF51735">
    <property type="entry name" value="NAD(P)-binding Rossmann-fold domains"/>
    <property type="match status" value="1"/>
</dbReference>
<dbReference type="AlphaFoldDB" id="A0A0M2K820"/>
<reference evidence="1 2" key="1">
    <citation type="submission" date="2015-01" db="EMBL/GenBank/DDBJ databases">
        <title>Erwinia tracheiphila.</title>
        <authorList>
            <person name="Shapiro L.R."/>
        </authorList>
    </citation>
    <scope>NUCLEOTIDE SEQUENCE [LARGE SCALE GENOMIC DNA]</scope>
    <source>
        <strain evidence="1 2">BuffGH</strain>
    </source>
</reference>
<dbReference type="Pfam" id="PF00106">
    <property type="entry name" value="adh_short"/>
    <property type="match status" value="1"/>
</dbReference>
<accession>A0A0M2K820</accession>
<sequence length="265" mass="29224">MQKNIVITGCSSGIGLTAANDLLQRGYRVFATCRKPQDVGRMNQLGFIGIELDLNDRNSVARAAEQIINLSNNRLFALFNNGGYGVYGQLECISREQIEQQFATNLFGTHQLTILLLPALRASGNARIINTSSVLGVISTPGRGAYAASKYALEAWSDALRMELYGSGVRVSLIEPGPIKTFFTDNVHQTQRARPVKNPGIAARFALTPDVILPKLHHALESRHPRLRYPVTLVAHAMTLLRRLLPGWMLDRILRGKPADNVDKP</sequence>
<comment type="caution">
    <text evidence="1">The sequence shown here is derived from an EMBL/GenBank/DDBJ whole genome shotgun (WGS) entry which is preliminary data.</text>
</comment>
<dbReference type="PATRIC" id="fig|65700.7.peg.2252"/>
<dbReference type="PROSITE" id="PS00061">
    <property type="entry name" value="ADH_SHORT"/>
    <property type="match status" value="1"/>
</dbReference>
<dbReference type="InterPro" id="IPR002347">
    <property type="entry name" value="SDR_fam"/>
</dbReference>
<dbReference type="PRINTS" id="PR00081">
    <property type="entry name" value="GDHRDH"/>
</dbReference>
<dbReference type="NCBIfam" id="NF005950">
    <property type="entry name" value="PRK08017.1"/>
    <property type="match status" value="1"/>
</dbReference>
<organism evidence="1 2">
    <name type="scientific">Erwinia tracheiphila</name>
    <dbReference type="NCBI Taxonomy" id="65700"/>
    <lineage>
        <taxon>Bacteria</taxon>
        <taxon>Pseudomonadati</taxon>
        <taxon>Pseudomonadota</taxon>
        <taxon>Gammaproteobacteria</taxon>
        <taxon>Enterobacterales</taxon>
        <taxon>Erwiniaceae</taxon>
        <taxon>Erwinia</taxon>
    </lineage>
</organism>